<organism evidence="5 6">
    <name type="scientific">Comamonas resistens</name>
    <dbReference type="NCBI Taxonomy" id="3046670"/>
    <lineage>
        <taxon>Bacteria</taxon>
        <taxon>Pseudomonadati</taxon>
        <taxon>Pseudomonadota</taxon>
        <taxon>Betaproteobacteria</taxon>
        <taxon>Burkholderiales</taxon>
        <taxon>Comamonadaceae</taxon>
        <taxon>Comamonas</taxon>
    </lineage>
</organism>
<gene>
    <name evidence="5" type="ORF">QMY55_06295</name>
</gene>
<evidence type="ECO:0000256" key="2">
    <source>
        <dbReference type="SAM" id="MobiDB-lite"/>
    </source>
</evidence>
<dbReference type="CDD" id="cd16896">
    <property type="entry name" value="LT_Slt70-like"/>
    <property type="match status" value="1"/>
</dbReference>
<dbReference type="Gene3D" id="1.10.530.10">
    <property type="match status" value="1"/>
</dbReference>
<evidence type="ECO:0000259" key="3">
    <source>
        <dbReference type="Pfam" id="PF01464"/>
    </source>
</evidence>
<feature type="domain" description="Transglycosylase SLT" evidence="3">
    <location>
        <begin position="131"/>
        <end position="239"/>
    </location>
</feature>
<protein>
    <submittedName>
        <fullName evidence="5">Lytic transglycosylase domain-containing protein</fullName>
    </submittedName>
</protein>
<dbReference type="Pfam" id="PF01464">
    <property type="entry name" value="SLT"/>
    <property type="match status" value="1"/>
</dbReference>
<proteinExistence type="inferred from homology"/>
<comment type="similarity">
    <text evidence="1">Belongs to the transglycosylase Slt family.</text>
</comment>
<name>A0ABY8SWR0_9BURK</name>
<keyword evidence="6" id="KW-1185">Reference proteome</keyword>
<evidence type="ECO:0000313" key="5">
    <source>
        <dbReference type="EMBL" id="WHS66744.1"/>
    </source>
</evidence>
<dbReference type="SUPFAM" id="SSF53955">
    <property type="entry name" value="Lysozyme-like"/>
    <property type="match status" value="1"/>
</dbReference>
<dbReference type="InterPro" id="IPR008258">
    <property type="entry name" value="Transglycosylase_SLT_dom_1"/>
</dbReference>
<sequence>MPSLQRFSAPTRLLADGRQAAVSAGVSAGLPARMRQLGLQLLLAGAGWLALTPAAHADLWAYVDEFGVTHFAAEALDSRYKLFFKGALYDSSKPGLQPRGDSATQGLNARTRTQSFFEVSPRYKSVRPHLQKAAEKTGVDYDLLKAVIAVESGFDSEAVSPKGAVGLMQLMPATAERFGVSANKKRSLQQQLADPAVNVPAGARYLSYLMDLFPGRLDLVLAAYNAGEGAVNKYGKSVPPYKETLNYVKAVTGIYEQLQASNPLTTRVASASVRGGKGGGAAPRIRMTLPGMTGADSISQ</sequence>
<dbReference type="Proteomes" id="UP001240697">
    <property type="component" value="Chromosome"/>
</dbReference>
<dbReference type="PANTHER" id="PTHR37423:SF2">
    <property type="entry name" value="MEMBRANE-BOUND LYTIC MUREIN TRANSGLYCOSYLASE C"/>
    <property type="match status" value="1"/>
</dbReference>
<evidence type="ECO:0000256" key="1">
    <source>
        <dbReference type="ARBA" id="ARBA00007734"/>
    </source>
</evidence>
<dbReference type="InterPro" id="IPR023346">
    <property type="entry name" value="Lysozyme-like_dom_sf"/>
</dbReference>
<dbReference type="Pfam" id="PF13511">
    <property type="entry name" value="DUF4124"/>
    <property type="match status" value="1"/>
</dbReference>
<dbReference type="PANTHER" id="PTHR37423">
    <property type="entry name" value="SOLUBLE LYTIC MUREIN TRANSGLYCOSYLASE-RELATED"/>
    <property type="match status" value="1"/>
</dbReference>
<accession>A0ABY8SWR0</accession>
<evidence type="ECO:0000313" key="6">
    <source>
        <dbReference type="Proteomes" id="UP001240697"/>
    </source>
</evidence>
<feature type="region of interest" description="Disordered" evidence="2">
    <location>
        <begin position="272"/>
        <end position="300"/>
    </location>
</feature>
<feature type="domain" description="DUF4124" evidence="4">
    <location>
        <begin position="48"/>
        <end position="74"/>
    </location>
</feature>
<dbReference type="EMBL" id="CP125947">
    <property type="protein sequence ID" value="WHS66744.1"/>
    <property type="molecule type" value="Genomic_DNA"/>
</dbReference>
<evidence type="ECO:0000259" key="4">
    <source>
        <dbReference type="Pfam" id="PF13511"/>
    </source>
</evidence>
<reference evidence="5 6" key="1">
    <citation type="submission" date="2023-05" db="EMBL/GenBank/DDBJ databases">
        <authorList>
            <person name="Yin Y."/>
            <person name="Lu Z."/>
        </authorList>
    </citation>
    <scope>NUCLEOTIDE SEQUENCE [LARGE SCALE GENOMIC DNA]</scope>
    <source>
        <strain evidence="5 6">ZM22</strain>
    </source>
</reference>
<dbReference type="InterPro" id="IPR025392">
    <property type="entry name" value="DUF4124"/>
</dbReference>